<dbReference type="InterPro" id="IPR016205">
    <property type="entry name" value="Glycerol_DH"/>
</dbReference>
<dbReference type="GO" id="GO:0016614">
    <property type="term" value="F:oxidoreductase activity, acting on CH-OH group of donors"/>
    <property type="evidence" value="ECO:0007669"/>
    <property type="project" value="InterPro"/>
</dbReference>
<evidence type="ECO:0000256" key="7">
    <source>
        <dbReference type="ARBA" id="ARBA00023098"/>
    </source>
</evidence>
<dbReference type="InterPro" id="IPR032837">
    <property type="entry name" value="G1PDH"/>
</dbReference>
<evidence type="ECO:0000256" key="6">
    <source>
        <dbReference type="ARBA" id="ARBA00023027"/>
    </source>
</evidence>
<evidence type="ECO:0000256" key="9">
    <source>
        <dbReference type="ARBA" id="ARBA00023264"/>
    </source>
</evidence>
<dbReference type="Gene3D" id="1.20.1090.10">
    <property type="entry name" value="Dehydroquinate synthase-like - alpha domain"/>
    <property type="match status" value="1"/>
</dbReference>
<dbReference type="RefSeq" id="WP_118646121.1">
    <property type="nucleotide sequence ID" value="NZ_CP060635.1"/>
</dbReference>
<keyword evidence="5" id="KW-0560">Oxidoreductase</keyword>
<keyword evidence="7" id="KW-0443">Lipid metabolism</keyword>
<dbReference type="PANTHER" id="PTHR43616:SF5">
    <property type="entry name" value="GLYCEROL DEHYDROGENASE 1"/>
    <property type="match status" value="1"/>
</dbReference>
<evidence type="ECO:0000313" key="10">
    <source>
        <dbReference type="EMBL" id="QNM08973.1"/>
    </source>
</evidence>
<evidence type="ECO:0000256" key="8">
    <source>
        <dbReference type="ARBA" id="ARBA00023209"/>
    </source>
</evidence>
<dbReference type="KEGG" id="whj:H9Q79_01330"/>
<evidence type="ECO:0000256" key="1">
    <source>
        <dbReference type="ARBA" id="ARBA00022490"/>
    </source>
</evidence>
<evidence type="ECO:0000256" key="4">
    <source>
        <dbReference type="ARBA" id="ARBA00022857"/>
    </source>
</evidence>
<keyword evidence="9" id="KW-1208">Phospholipid metabolism</keyword>
<keyword evidence="2" id="KW-0444">Lipid biosynthesis</keyword>
<keyword evidence="6" id="KW-0520">NAD</keyword>
<dbReference type="GO" id="GO:0046872">
    <property type="term" value="F:metal ion binding"/>
    <property type="evidence" value="ECO:0007669"/>
    <property type="project" value="UniProtKB-KW"/>
</dbReference>
<dbReference type="GO" id="GO:0008654">
    <property type="term" value="P:phospholipid biosynthetic process"/>
    <property type="evidence" value="ECO:0007669"/>
    <property type="project" value="UniProtKB-KW"/>
</dbReference>
<sequence length="424" mass="47086">MEMDLEHLRKPCTCGRAHEISVRGIWIEEGASKRLYEMLTEGELREFTAPVIVWDDNTSEAAEEALEDVAEICQEICLSSAGLQADNRSVEILEETLPEETDLILAVGSGTIHDLSRYVSSQRRIPFISVPTAASVDGFLSTIAAMTWNGMKKSLPAQAPLYVFADTDIFSKAPYRLTASGISDLLGKYICLADWRIANLVTGEYICDKICEIEYKAIREVVKRLDDIREQDAEACERLMYALLLSGLAMQMAGNSRPASSAEHHLSHLWEMEVINPHTEALHGEKVGVGMLLAEQCYRRLLEAIEEGRCYVKMYSGPEKQLLMDTFGAKGLYESVAEENTPDPMLEIDPDRLNRALPAIAGVLDEIPPGDKLREMLRAGGCCMTLGEIGLPEDVAGQSLLLAPYVRRRLSFLRIAKMLEIEGV</sequence>
<proteinExistence type="predicted"/>
<dbReference type="PANTHER" id="PTHR43616">
    <property type="entry name" value="GLYCEROL DEHYDROGENASE"/>
    <property type="match status" value="1"/>
</dbReference>
<evidence type="ECO:0000313" key="11">
    <source>
        <dbReference type="Proteomes" id="UP000515860"/>
    </source>
</evidence>
<keyword evidence="8" id="KW-0594">Phospholipid biosynthesis</keyword>
<keyword evidence="3" id="KW-0479">Metal-binding</keyword>
<evidence type="ECO:0000256" key="5">
    <source>
        <dbReference type="ARBA" id="ARBA00023002"/>
    </source>
</evidence>
<dbReference type="Proteomes" id="UP000515860">
    <property type="component" value="Chromosome"/>
</dbReference>
<organism evidence="10 11">
    <name type="scientific">Wansuia hejianensis</name>
    <dbReference type="NCBI Taxonomy" id="2763667"/>
    <lineage>
        <taxon>Bacteria</taxon>
        <taxon>Bacillati</taxon>
        <taxon>Bacillota</taxon>
        <taxon>Clostridia</taxon>
        <taxon>Lachnospirales</taxon>
        <taxon>Lachnospiraceae</taxon>
        <taxon>Wansuia</taxon>
    </lineage>
</organism>
<dbReference type="AlphaFoldDB" id="A0A7G9GDU1"/>
<dbReference type="Pfam" id="PF13685">
    <property type="entry name" value="Fe-ADH_2"/>
    <property type="match status" value="1"/>
</dbReference>
<dbReference type="EMBL" id="CP060635">
    <property type="protein sequence ID" value="QNM08973.1"/>
    <property type="molecule type" value="Genomic_DNA"/>
</dbReference>
<dbReference type="SUPFAM" id="SSF56796">
    <property type="entry name" value="Dehydroquinate synthase-like"/>
    <property type="match status" value="1"/>
</dbReference>
<keyword evidence="11" id="KW-1185">Reference proteome</keyword>
<evidence type="ECO:0000256" key="2">
    <source>
        <dbReference type="ARBA" id="ARBA00022516"/>
    </source>
</evidence>
<gene>
    <name evidence="10" type="ORF">H9Q79_01330</name>
</gene>
<reference evidence="10 11" key="1">
    <citation type="submission" date="2020-08" db="EMBL/GenBank/DDBJ databases">
        <authorList>
            <person name="Liu C."/>
            <person name="Sun Q."/>
        </authorList>
    </citation>
    <scope>NUCLEOTIDE SEQUENCE [LARGE SCALE GENOMIC DNA]</scope>
    <source>
        <strain evidence="10 11">NSJ-29</strain>
    </source>
</reference>
<accession>A0A7G9GDU1</accession>
<dbReference type="Gene3D" id="3.40.50.1970">
    <property type="match status" value="1"/>
</dbReference>
<keyword evidence="1" id="KW-0963">Cytoplasm</keyword>
<keyword evidence="4" id="KW-0521">NADP</keyword>
<dbReference type="CDD" id="cd08175">
    <property type="entry name" value="G1PDH"/>
    <property type="match status" value="1"/>
</dbReference>
<evidence type="ECO:0000256" key="3">
    <source>
        <dbReference type="ARBA" id="ARBA00022723"/>
    </source>
</evidence>
<name>A0A7G9GDU1_9FIRM</name>
<protein>
    <submittedName>
        <fullName evidence="10">sn-glycerol-1-phosphate dehydrogenase</fullName>
    </submittedName>
</protein>